<dbReference type="STRING" id="3469.A0A4Y7KXQ3"/>
<feature type="compositionally biased region" description="Low complexity" evidence="9">
    <location>
        <begin position="454"/>
        <end position="465"/>
    </location>
</feature>
<dbReference type="InterPro" id="IPR036388">
    <property type="entry name" value="WH-like_DNA-bd_sf"/>
</dbReference>
<feature type="compositionally biased region" description="Low complexity" evidence="9">
    <location>
        <begin position="404"/>
        <end position="418"/>
    </location>
</feature>
<evidence type="ECO:0000256" key="9">
    <source>
        <dbReference type="SAM" id="MobiDB-lite"/>
    </source>
</evidence>
<dbReference type="GO" id="GO:0006367">
    <property type="term" value="P:transcription initiation at RNA polymerase II promoter"/>
    <property type="evidence" value="ECO:0007669"/>
    <property type="project" value="InterPro"/>
</dbReference>
<dbReference type="InterPro" id="IPR011039">
    <property type="entry name" value="TFIIF_interaction"/>
</dbReference>
<proteinExistence type="inferred from homology"/>
<gene>
    <name evidence="10" type="ORF">C5167_000854</name>
</gene>
<dbReference type="InterPro" id="IPR036390">
    <property type="entry name" value="WH_DNA-bd_sf"/>
</dbReference>
<evidence type="ECO:0000256" key="5">
    <source>
        <dbReference type="ARBA" id="ARBA00023163"/>
    </source>
</evidence>
<comment type="similarity">
    <text evidence="2 8">Belongs to the TFIIF alpha subunit family.</text>
</comment>
<name>A0A4Y7KXQ3_PAPSO</name>
<evidence type="ECO:0000313" key="11">
    <source>
        <dbReference type="Proteomes" id="UP000316621"/>
    </source>
</evidence>
<dbReference type="SUPFAM" id="SSF50916">
    <property type="entry name" value="Rap30/74 interaction domains"/>
    <property type="match status" value="1"/>
</dbReference>
<dbReference type="OMA" id="MERENNQ"/>
<comment type="subcellular location">
    <subcellularLocation>
        <location evidence="1 8">Nucleus</location>
    </subcellularLocation>
</comment>
<feature type="compositionally biased region" description="Acidic residues" evidence="9">
    <location>
        <begin position="366"/>
        <end position="376"/>
    </location>
</feature>
<dbReference type="GO" id="GO:0001096">
    <property type="term" value="F:TFIIF-class transcription factor complex binding"/>
    <property type="evidence" value="ECO:0007669"/>
    <property type="project" value="TreeGrafter"/>
</dbReference>
<keyword evidence="11" id="KW-1185">Reference proteome</keyword>
<evidence type="ECO:0000313" key="10">
    <source>
        <dbReference type="EMBL" id="RZC76729.1"/>
    </source>
</evidence>
<feature type="compositionally biased region" description="Basic and acidic residues" evidence="9">
    <location>
        <begin position="206"/>
        <end position="215"/>
    </location>
</feature>
<protein>
    <recommendedName>
        <fullName evidence="8">Transcription initiation factor IIF subunit alpha</fullName>
    </recommendedName>
</protein>
<dbReference type="Gene3D" id="1.10.10.10">
    <property type="entry name" value="Winged helix-like DNA-binding domain superfamily/Winged helix DNA-binding domain"/>
    <property type="match status" value="1"/>
</dbReference>
<reference evidence="10 11" key="1">
    <citation type="journal article" date="2018" name="Science">
        <title>The opium poppy genome and morphinan production.</title>
        <authorList>
            <person name="Guo L."/>
            <person name="Winzer T."/>
            <person name="Yang X."/>
            <person name="Li Y."/>
            <person name="Ning Z."/>
            <person name="He Z."/>
            <person name="Teodor R."/>
            <person name="Lu Y."/>
            <person name="Bowser T.A."/>
            <person name="Graham I.A."/>
            <person name="Ye K."/>
        </authorList>
    </citation>
    <scope>NUCLEOTIDE SEQUENCE [LARGE SCALE GENOMIC DNA]</scope>
    <source>
        <strain evidence="11">cv. HN1</strain>
        <tissue evidence="10">Leaves</tissue>
    </source>
</reference>
<feature type="region of interest" description="Disordered" evidence="9">
    <location>
        <begin position="203"/>
        <end position="472"/>
    </location>
</feature>
<evidence type="ECO:0000256" key="2">
    <source>
        <dbReference type="ARBA" id="ARBA00005249"/>
    </source>
</evidence>
<dbReference type="PANTHER" id="PTHR13011:SF0">
    <property type="entry name" value="GENERAL TRANSCRIPTION FACTOR IIF SUBUNIT 1"/>
    <property type="match status" value="1"/>
</dbReference>
<dbReference type="GO" id="GO:0032968">
    <property type="term" value="P:positive regulation of transcription elongation by RNA polymerase II"/>
    <property type="evidence" value="ECO:0007669"/>
    <property type="project" value="InterPro"/>
</dbReference>
<keyword evidence="3 8" id="KW-0805">Transcription regulation</keyword>
<dbReference type="InterPro" id="IPR013083">
    <property type="entry name" value="Znf_RING/FYVE/PHD"/>
</dbReference>
<dbReference type="Gene3D" id="3.30.40.10">
    <property type="entry name" value="Zinc/RING finger domain, C3HC4 (zinc finger)"/>
    <property type="match status" value="1"/>
</dbReference>
<evidence type="ECO:0000256" key="1">
    <source>
        <dbReference type="ARBA" id="ARBA00004123"/>
    </source>
</evidence>
<dbReference type="InterPro" id="IPR008851">
    <property type="entry name" value="TFIIF-alpha"/>
</dbReference>
<evidence type="ECO:0000256" key="6">
    <source>
        <dbReference type="ARBA" id="ARBA00023242"/>
    </source>
</evidence>
<dbReference type="AlphaFoldDB" id="A0A4Y7KXQ3"/>
<dbReference type="Pfam" id="PF05793">
    <property type="entry name" value="TFIIF_alpha"/>
    <property type="match status" value="1"/>
</dbReference>
<evidence type="ECO:0000256" key="8">
    <source>
        <dbReference type="RuleBase" id="RU366044"/>
    </source>
</evidence>
<feature type="compositionally biased region" description="Acidic residues" evidence="9">
    <location>
        <begin position="292"/>
        <end position="307"/>
    </location>
</feature>
<dbReference type="GO" id="GO:0016251">
    <property type="term" value="F:RNA polymerase II general transcription initiation factor activity"/>
    <property type="evidence" value="ECO:0007669"/>
    <property type="project" value="TreeGrafter"/>
</dbReference>
<feature type="compositionally biased region" description="Acidic residues" evidence="9">
    <location>
        <begin position="229"/>
        <end position="247"/>
    </location>
</feature>
<organism evidence="10 11">
    <name type="scientific">Papaver somniferum</name>
    <name type="common">Opium poppy</name>
    <dbReference type="NCBI Taxonomy" id="3469"/>
    <lineage>
        <taxon>Eukaryota</taxon>
        <taxon>Viridiplantae</taxon>
        <taxon>Streptophyta</taxon>
        <taxon>Embryophyta</taxon>
        <taxon>Tracheophyta</taxon>
        <taxon>Spermatophyta</taxon>
        <taxon>Magnoliopsida</taxon>
        <taxon>Ranunculales</taxon>
        <taxon>Papaveraceae</taxon>
        <taxon>Papaveroideae</taxon>
        <taxon>Papaver</taxon>
    </lineage>
</organism>
<evidence type="ECO:0000256" key="3">
    <source>
        <dbReference type="ARBA" id="ARBA00023015"/>
    </source>
</evidence>
<comment type="function">
    <text evidence="7 8">TFIIF is a general transcription initiation factor that binds to RNA polymerase II and helps to recruit it to the initiation complex in collaboration with TFIIB. It promotes transcription elongation.</text>
</comment>
<dbReference type="Proteomes" id="UP000316621">
    <property type="component" value="Chromosome 9"/>
</dbReference>
<dbReference type="GO" id="GO:0005674">
    <property type="term" value="C:transcription factor TFIIF complex"/>
    <property type="evidence" value="ECO:0007669"/>
    <property type="project" value="TreeGrafter"/>
</dbReference>
<accession>A0A4Y7KXQ3</accession>
<keyword evidence="5 8" id="KW-0804">Transcription</keyword>
<dbReference type="OrthoDB" id="76676at2759"/>
<dbReference type="PANTHER" id="PTHR13011">
    <property type="entry name" value="TFIIF-ALPHA"/>
    <property type="match status" value="1"/>
</dbReference>
<dbReference type="EMBL" id="CM010723">
    <property type="protein sequence ID" value="RZC76729.1"/>
    <property type="molecule type" value="Genomic_DNA"/>
</dbReference>
<feature type="compositionally biased region" description="Acidic residues" evidence="9">
    <location>
        <begin position="321"/>
        <end position="334"/>
    </location>
</feature>
<dbReference type="Gramene" id="RZC76729">
    <property type="protein sequence ID" value="RZC76729"/>
    <property type="gene ID" value="C5167_000854"/>
</dbReference>
<sequence length="536" mass="59041">MSFDLQLKPSCGGCGSTSDLYGSNCKHMTLCYSCGKRMTQNRAKCFNCGTQITRLIREYNVRACSTSEKNYFVGRFVSGVPVFSKKKNADNRWALRKQGLVGRQVTDTLREKFKNKPWLLEDETGQFQYHGHLEGAQCASYYLLMMQGKEFVAIPAGSWYNFNKVAQYRQLTLEEAEEKIKKRRNASVGYERWMMKIANSGAAAFGEKEKDEKEAQAGGSRGGRKKENDDEDEGNVSDKGDEDEEEEAQRKNRLRLNKRDGDDDEEGPSGGDLDMDDDDVEKGDDWEHEEIFTDDDEAVGNDPEEREDLAPEVPAPPEIKQDDDDDDDDDEANEVEGGGLSKSGKELKKLLGRSAGMNDSDAKADNDDDDEADDDMSMSSALAPKKKDTPKEEPVETPAKAAPSGSTRGTKSTTSKSTKSNKRSSGDDGKVANSAPLKKVKTEMESKSSAIEGSASALSSAKASADPSPGCVTEEEIRAILVQSAPLTTRELVAKFDGRLNSKEEKDAFGAILKQIAIVKRMDKFDGAIYVVLKDK</sequence>
<feature type="compositionally biased region" description="Acidic residues" evidence="9">
    <location>
        <begin position="262"/>
        <end position="282"/>
    </location>
</feature>
<dbReference type="SUPFAM" id="SSF46785">
    <property type="entry name" value="Winged helix' DNA-binding domain"/>
    <property type="match status" value="1"/>
</dbReference>
<evidence type="ECO:0000256" key="4">
    <source>
        <dbReference type="ARBA" id="ARBA00023125"/>
    </source>
</evidence>
<dbReference type="GO" id="GO:0003677">
    <property type="term" value="F:DNA binding"/>
    <property type="evidence" value="ECO:0007669"/>
    <property type="project" value="UniProtKB-KW"/>
</dbReference>
<evidence type="ECO:0000256" key="7">
    <source>
        <dbReference type="ARBA" id="ARBA00025232"/>
    </source>
</evidence>
<keyword evidence="6 8" id="KW-0539">Nucleus</keyword>
<feature type="compositionally biased region" description="Basic and acidic residues" evidence="9">
    <location>
        <begin position="385"/>
        <end position="394"/>
    </location>
</feature>
<keyword evidence="4 8" id="KW-0238">DNA-binding</keyword>